<feature type="compositionally biased region" description="Polar residues" evidence="1">
    <location>
        <begin position="332"/>
        <end position="343"/>
    </location>
</feature>
<dbReference type="STRING" id="658196.A0A397SA11"/>
<dbReference type="OrthoDB" id="1555531at2759"/>
<evidence type="ECO:0000259" key="2">
    <source>
        <dbReference type="PROSITE" id="PS50112"/>
    </source>
</evidence>
<accession>A0A397SA11</accession>
<protein>
    <recommendedName>
        <fullName evidence="2">PAS domain-containing protein</fullName>
    </recommendedName>
</protein>
<dbReference type="CDD" id="cd00130">
    <property type="entry name" value="PAS"/>
    <property type="match status" value="1"/>
</dbReference>
<proteinExistence type="predicted"/>
<dbReference type="InterPro" id="IPR000014">
    <property type="entry name" value="PAS"/>
</dbReference>
<evidence type="ECO:0000256" key="1">
    <source>
        <dbReference type="SAM" id="MobiDB-lite"/>
    </source>
</evidence>
<dbReference type="EMBL" id="QKYT01000759">
    <property type="protein sequence ID" value="RIA81679.1"/>
    <property type="molecule type" value="Genomic_DNA"/>
</dbReference>
<feature type="domain" description="PAS" evidence="2">
    <location>
        <begin position="1"/>
        <end position="56"/>
    </location>
</feature>
<dbReference type="Proteomes" id="UP000265703">
    <property type="component" value="Unassembled WGS sequence"/>
</dbReference>
<dbReference type="SUPFAM" id="SSF55785">
    <property type="entry name" value="PYP-like sensor domain (PAS domain)"/>
    <property type="match status" value="1"/>
</dbReference>
<keyword evidence="4" id="KW-1185">Reference proteome</keyword>
<feature type="compositionally biased region" description="Polar residues" evidence="1">
    <location>
        <begin position="393"/>
        <end position="405"/>
    </location>
</feature>
<gene>
    <name evidence="3" type="ORF">C1645_789876</name>
</gene>
<feature type="region of interest" description="Disordered" evidence="1">
    <location>
        <begin position="378"/>
        <end position="405"/>
    </location>
</feature>
<feature type="non-terminal residue" evidence="3">
    <location>
        <position position="405"/>
    </location>
</feature>
<dbReference type="PROSITE" id="PS50112">
    <property type="entry name" value="PAS"/>
    <property type="match status" value="1"/>
</dbReference>
<feature type="region of interest" description="Disordered" evidence="1">
    <location>
        <begin position="332"/>
        <end position="362"/>
    </location>
</feature>
<organism evidence="3 4">
    <name type="scientific">Glomus cerebriforme</name>
    <dbReference type="NCBI Taxonomy" id="658196"/>
    <lineage>
        <taxon>Eukaryota</taxon>
        <taxon>Fungi</taxon>
        <taxon>Fungi incertae sedis</taxon>
        <taxon>Mucoromycota</taxon>
        <taxon>Glomeromycotina</taxon>
        <taxon>Glomeromycetes</taxon>
        <taxon>Glomerales</taxon>
        <taxon>Glomeraceae</taxon>
        <taxon>Glomus</taxon>
    </lineage>
</organism>
<name>A0A397SA11_9GLOM</name>
<evidence type="ECO:0000313" key="3">
    <source>
        <dbReference type="EMBL" id="RIA81679.1"/>
    </source>
</evidence>
<comment type="caution">
    <text evidence="3">The sequence shown here is derived from an EMBL/GenBank/DDBJ whole genome shotgun (WGS) entry which is preliminary data.</text>
</comment>
<reference evidence="3 4" key="1">
    <citation type="submission" date="2018-06" db="EMBL/GenBank/DDBJ databases">
        <title>Comparative genomics reveals the genomic features of Rhizophagus irregularis, R. cerebriforme, R. diaphanum and Gigaspora rosea, and their symbiotic lifestyle signature.</title>
        <authorList>
            <person name="Morin E."/>
            <person name="San Clemente H."/>
            <person name="Chen E.C.H."/>
            <person name="De La Providencia I."/>
            <person name="Hainaut M."/>
            <person name="Kuo A."/>
            <person name="Kohler A."/>
            <person name="Murat C."/>
            <person name="Tang N."/>
            <person name="Roy S."/>
            <person name="Loubradou J."/>
            <person name="Henrissat B."/>
            <person name="Grigoriev I.V."/>
            <person name="Corradi N."/>
            <person name="Roux C."/>
            <person name="Martin F.M."/>
        </authorList>
    </citation>
    <scope>NUCLEOTIDE SEQUENCE [LARGE SCALE GENOMIC DNA]</scope>
    <source>
        <strain evidence="3 4">DAOM 227022</strain>
    </source>
</reference>
<evidence type="ECO:0000313" key="4">
    <source>
        <dbReference type="Proteomes" id="UP000265703"/>
    </source>
</evidence>
<dbReference type="InterPro" id="IPR035965">
    <property type="entry name" value="PAS-like_dom_sf"/>
</dbReference>
<dbReference type="AlphaFoldDB" id="A0A397SA11"/>
<sequence length="405" mass="45231">MFLTIDDIACARVSDECLGIMGYYPSELVHKSLYDYVHAQDNEKLQKLTTSLWDNANRFFQNQSSHQYQFSSPLSDPVTTEDPGFSQINPEILQFPALGGPIIEVSDMLHLKQRIGQYDLYDVKMYLGGGLCADLTRKETWNKLYIVALFKRIKFGICFSNEGSNYVQPRMNGTSVVGGFSTQITSPPTTTIDPALLTMHNTSINNNIGSPNSGLGVGRSGLLSPVLSPRQIPEIGPTPLYNEMNYRKPLHPYNSHDQFSQDRNISESFASIVSRPNLVTPIVTRPDPLGLPSSMSTCSSSRSSAFNSVIPFYNDLESKSFDTSTYTQQSTRFHNNDDNVTFNHSHRDDHDEISSNNSLPTFRNDERIVEDMMISTIPRKSSSRVGTVEDDSASTTRMSVNSLLC</sequence>
<dbReference type="Gene3D" id="3.30.450.20">
    <property type="entry name" value="PAS domain"/>
    <property type="match status" value="1"/>
</dbReference>